<evidence type="ECO:0000256" key="4">
    <source>
        <dbReference type="ARBA" id="ARBA00004406"/>
    </source>
</evidence>
<dbReference type="PRINTS" id="PR00463">
    <property type="entry name" value="EP450I"/>
</dbReference>
<dbReference type="GO" id="GO:0020037">
    <property type="term" value="F:heme binding"/>
    <property type="evidence" value="ECO:0007669"/>
    <property type="project" value="InterPro"/>
</dbReference>
<dbReference type="InterPro" id="IPR036396">
    <property type="entry name" value="Cyt_P450_sf"/>
</dbReference>
<evidence type="ECO:0000256" key="11">
    <source>
        <dbReference type="ARBA" id="ARBA00023004"/>
    </source>
</evidence>
<keyword evidence="7" id="KW-0479">Metal-binding</keyword>
<proteinExistence type="inferred from homology"/>
<accession>A0A0L7KU66</accession>
<dbReference type="GO" id="GO:0004497">
    <property type="term" value="F:monooxygenase activity"/>
    <property type="evidence" value="ECO:0007669"/>
    <property type="project" value="UniProtKB-KW"/>
</dbReference>
<keyword evidence="12" id="KW-0503">Monooxygenase</keyword>
<reference evidence="14 15" key="1">
    <citation type="journal article" date="2015" name="Genome Biol. Evol.">
        <title>The genome of winter moth (Operophtera brumata) provides a genomic perspective on sexual dimorphism and phenology.</title>
        <authorList>
            <person name="Derks M.F."/>
            <person name="Smit S."/>
            <person name="Salis L."/>
            <person name="Schijlen E."/>
            <person name="Bossers A."/>
            <person name="Mateman C."/>
            <person name="Pijl A.S."/>
            <person name="de Ridder D."/>
            <person name="Groenen M.A."/>
            <person name="Visser M.E."/>
            <person name="Megens H.J."/>
        </authorList>
    </citation>
    <scope>NUCLEOTIDE SEQUENCE [LARGE SCALE GENOMIC DNA]</scope>
    <source>
        <strain evidence="14">WM2013NL</strain>
        <tissue evidence="14">Head and thorax</tissue>
    </source>
</reference>
<dbReference type="InterPro" id="IPR002401">
    <property type="entry name" value="Cyt_P450_E_grp-I"/>
</dbReference>
<evidence type="ECO:0000256" key="12">
    <source>
        <dbReference type="ARBA" id="ARBA00023033"/>
    </source>
</evidence>
<evidence type="ECO:0000256" key="5">
    <source>
        <dbReference type="ARBA" id="ARBA00010617"/>
    </source>
</evidence>
<evidence type="ECO:0000313" key="14">
    <source>
        <dbReference type="EMBL" id="KOB66808.1"/>
    </source>
</evidence>
<dbReference type="Proteomes" id="UP000037510">
    <property type="component" value="Unassembled WGS sequence"/>
</dbReference>
<dbReference type="InterPro" id="IPR001128">
    <property type="entry name" value="Cyt_P450"/>
</dbReference>
<evidence type="ECO:0000256" key="8">
    <source>
        <dbReference type="ARBA" id="ARBA00022824"/>
    </source>
</evidence>
<sequence>MLESAVDESDVAIREECLVILGAGTDTSAVAIGYTTVMLARYPEVQEKVYQEVKEVFGDSDRPVVADDLHRFKYLDAVIRETIRLGVEKMLDDFPDVIPVTAEGKSLEKLLLPVQGAFSWRLR</sequence>
<comment type="similarity">
    <text evidence="5">Belongs to the cytochrome P450 family.</text>
</comment>
<dbReference type="GO" id="GO:0005506">
    <property type="term" value="F:iron ion binding"/>
    <property type="evidence" value="ECO:0007669"/>
    <property type="project" value="InterPro"/>
</dbReference>
<evidence type="ECO:0000256" key="3">
    <source>
        <dbReference type="ARBA" id="ARBA00004174"/>
    </source>
</evidence>
<comment type="cofactor">
    <cofactor evidence="1">
        <name>heme</name>
        <dbReference type="ChEBI" id="CHEBI:30413"/>
    </cofactor>
</comment>
<keyword evidence="9" id="KW-0492">Microsome</keyword>
<dbReference type="GO" id="GO:0005789">
    <property type="term" value="C:endoplasmic reticulum membrane"/>
    <property type="evidence" value="ECO:0007669"/>
    <property type="project" value="UniProtKB-SubCell"/>
</dbReference>
<dbReference type="Pfam" id="PF00067">
    <property type="entry name" value="p450"/>
    <property type="match status" value="1"/>
</dbReference>
<name>A0A0L7KU66_OPEBR</name>
<organism evidence="14 15">
    <name type="scientific">Operophtera brumata</name>
    <name type="common">Winter moth</name>
    <name type="synonym">Phalaena brumata</name>
    <dbReference type="NCBI Taxonomy" id="104452"/>
    <lineage>
        <taxon>Eukaryota</taxon>
        <taxon>Metazoa</taxon>
        <taxon>Ecdysozoa</taxon>
        <taxon>Arthropoda</taxon>
        <taxon>Hexapoda</taxon>
        <taxon>Insecta</taxon>
        <taxon>Pterygota</taxon>
        <taxon>Neoptera</taxon>
        <taxon>Endopterygota</taxon>
        <taxon>Lepidoptera</taxon>
        <taxon>Glossata</taxon>
        <taxon>Ditrysia</taxon>
        <taxon>Geometroidea</taxon>
        <taxon>Geometridae</taxon>
        <taxon>Larentiinae</taxon>
        <taxon>Operophtera</taxon>
    </lineage>
</organism>
<evidence type="ECO:0000256" key="1">
    <source>
        <dbReference type="ARBA" id="ARBA00001971"/>
    </source>
</evidence>
<keyword evidence="13" id="KW-0472">Membrane</keyword>
<evidence type="ECO:0000256" key="6">
    <source>
        <dbReference type="ARBA" id="ARBA00022617"/>
    </source>
</evidence>
<comment type="function">
    <text evidence="2">May be involved in the metabolism of insect hormones and in the breakdown of synthetic insecticides.</text>
</comment>
<dbReference type="InterPro" id="IPR050196">
    <property type="entry name" value="Cytochrome_P450_Monoox"/>
</dbReference>
<protein>
    <submittedName>
        <fullName evidence="14">Cytochrome P450</fullName>
    </submittedName>
</protein>
<evidence type="ECO:0000256" key="2">
    <source>
        <dbReference type="ARBA" id="ARBA00003690"/>
    </source>
</evidence>
<keyword evidence="10" id="KW-0560">Oxidoreductase</keyword>
<dbReference type="SUPFAM" id="SSF48264">
    <property type="entry name" value="Cytochrome P450"/>
    <property type="match status" value="1"/>
</dbReference>
<comment type="subcellular location">
    <subcellularLocation>
        <location evidence="4">Endoplasmic reticulum membrane</location>
        <topology evidence="4">Peripheral membrane protein</topology>
    </subcellularLocation>
    <subcellularLocation>
        <location evidence="3">Microsome membrane</location>
        <topology evidence="3">Peripheral membrane protein</topology>
    </subcellularLocation>
</comment>
<evidence type="ECO:0000256" key="10">
    <source>
        <dbReference type="ARBA" id="ARBA00023002"/>
    </source>
</evidence>
<evidence type="ECO:0000256" key="9">
    <source>
        <dbReference type="ARBA" id="ARBA00022848"/>
    </source>
</evidence>
<gene>
    <name evidence="14" type="ORF">OBRU01_13303</name>
</gene>
<dbReference type="PANTHER" id="PTHR24291:SF189">
    <property type="entry name" value="CYTOCHROME P450 4C3-RELATED"/>
    <property type="match status" value="1"/>
</dbReference>
<comment type="caution">
    <text evidence="14">The sequence shown here is derived from an EMBL/GenBank/DDBJ whole genome shotgun (WGS) entry which is preliminary data.</text>
</comment>
<dbReference type="GO" id="GO:0016705">
    <property type="term" value="F:oxidoreductase activity, acting on paired donors, with incorporation or reduction of molecular oxygen"/>
    <property type="evidence" value="ECO:0007669"/>
    <property type="project" value="InterPro"/>
</dbReference>
<dbReference type="Gene3D" id="1.10.630.10">
    <property type="entry name" value="Cytochrome P450"/>
    <property type="match status" value="1"/>
</dbReference>
<evidence type="ECO:0000256" key="7">
    <source>
        <dbReference type="ARBA" id="ARBA00022723"/>
    </source>
</evidence>
<dbReference type="PANTHER" id="PTHR24291">
    <property type="entry name" value="CYTOCHROME P450 FAMILY 4"/>
    <property type="match status" value="1"/>
</dbReference>
<dbReference type="EMBL" id="JTDY01005628">
    <property type="protein sequence ID" value="KOB66808.1"/>
    <property type="molecule type" value="Genomic_DNA"/>
</dbReference>
<dbReference type="STRING" id="104452.A0A0L7KU66"/>
<keyword evidence="15" id="KW-1185">Reference proteome</keyword>
<keyword evidence="8" id="KW-0256">Endoplasmic reticulum</keyword>
<evidence type="ECO:0000256" key="13">
    <source>
        <dbReference type="ARBA" id="ARBA00023136"/>
    </source>
</evidence>
<evidence type="ECO:0000313" key="15">
    <source>
        <dbReference type="Proteomes" id="UP000037510"/>
    </source>
</evidence>
<dbReference type="AlphaFoldDB" id="A0A0L7KU66"/>
<keyword evidence="6" id="KW-0349">Heme</keyword>
<keyword evidence="11" id="KW-0408">Iron</keyword>